<gene>
    <name evidence="2" type="ORF">B5807_00121</name>
</gene>
<evidence type="ECO:0000313" key="2">
    <source>
        <dbReference type="EMBL" id="OSS55129.1"/>
    </source>
</evidence>
<protein>
    <submittedName>
        <fullName evidence="2">Uncharacterized protein</fullName>
    </submittedName>
</protein>
<proteinExistence type="predicted"/>
<dbReference type="Proteomes" id="UP000193240">
    <property type="component" value="Unassembled WGS sequence"/>
</dbReference>
<evidence type="ECO:0000256" key="1">
    <source>
        <dbReference type="SAM" id="Coils"/>
    </source>
</evidence>
<organism evidence="2 3">
    <name type="scientific">Epicoccum nigrum</name>
    <name type="common">Soil fungus</name>
    <name type="synonym">Epicoccum purpurascens</name>
    <dbReference type="NCBI Taxonomy" id="105696"/>
    <lineage>
        <taxon>Eukaryota</taxon>
        <taxon>Fungi</taxon>
        <taxon>Dikarya</taxon>
        <taxon>Ascomycota</taxon>
        <taxon>Pezizomycotina</taxon>
        <taxon>Dothideomycetes</taxon>
        <taxon>Pleosporomycetidae</taxon>
        <taxon>Pleosporales</taxon>
        <taxon>Pleosporineae</taxon>
        <taxon>Didymellaceae</taxon>
        <taxon>Epicoccum</taxon>
    </lineage>
</organism>
<dbReference type="EMBL" id="KZ107838">
    <property type="protein sequence ID" value="OSS55129.1"/>
    <property type="molecule type" value="Genomic_DNA"/>
</dbReference>
<keyword evidence="1" id="KW-0175">Coiled coil</keyword>
<keyword evidence="3" id="KW-1185">Reference proteome</keyword>
<accession>A0A1Y2MH50</accession>
<sequence length="93" mass="10906">MSTLKTPTNLIFHVLPSLQQDLNDLTAEREELLADYDLLSHNKRDLTDAEYSHHRSKVINAVERMLREKNEEILWLKQRVDDLITDTFSKATI</sequence>
<evidence type="ECO:0000313" key="3">
    <source>
        <dbReference type="Proteomes" id="UP000193240"/>
    </source>
</evidence>
<feature type="coiled-coil region" evidence="1">
    <location>
        <begin position="15"/>
        <end position="79"/>
    </location>
</feature>
<dbReference type="AlphaFoldDB" id="A0A1Y2MH50"/>
<dbReference type="InParanoid" id="A0A1Y2MH50"/>
<name>A0A1Y2MH50_EPING</name>
<reference evidence="2 3" key="1">
    <citation type="journal article" date="2017" name="Genome Announc.">
        <title>Genome sequence of the saprophytic ascomycete Epicoccum nigrum ICMP 19927 strain isolated from New Zealand.</title>
        <authorList>
            <person name="Fokin M."/>
            <person name="Fleetwood D."/>
            <person name="Weir B.S."/>
            <person name="Villas-Boas S.G."/>
        </authorList>
    </citation>
    <scope>NUCLEOTIDE SEQUENCE [LARGE SCALE GENOMIC DNA]</scope>
    <source>
        <strain evidence="2 3">ICMP 19927</strain>
    </source>
</reference>